<keyword evidence="2" id="KW-1185">Reference proteome</keyword>
<name>A0A5C6M1Y9_9PLAN</name>
<sequence>MTVASSFWVNVDPTNPGQFFACCGLLELADRL</sequence>
<dbReference type="EMBL" id="SRHE01000800">
    <property type="protein sequence ID" value="TWW08183.1"/>
    <property type="molecule type" value="Genomic_DNA"/>
</dbReference>
<comment type="caution">
    <text evidence="1">The sequence shown here is derived from an EMBL/GenBank/DDBJ whole genome shotgun (WGS) entry which is preliminary data.</text>
</comment>
<reference evidence="1 2" key="1">
    <citation type="submission" date="2019-08" db="EMBL/GenBank/DDBJ databases">
        <title>100 year-old enigma solved: identification of Planctomyces bekefii, the type genus and species of the phylum Planctomycetes.</title>
        <authorList>
            <person name="Svetlana D.N."/>
            <person name="Overmann J."/>
        </authorList>
    </citation>
    <scope>NUCLEOTIDE SEQUENCE [LARGE SCALE GENOMIC DNA]</scope>
    <source>
        <strain evidence="1">Phe10_nw2017</strain>
    </source>
</reference>
<dbReference type="AlphaFoldDB" id="A0A5C6M1Y9"/>
<evidence type="ECO:0000313" key="1">
    <source>
        <dbReference type="EMBL" id="TWW08183.1"/>
    </source>
</evidence>
<accession>A0A5C6M1Y9</accession>
<gene>
    <name evidence="1" type="ORF">E3A20_26890</name>
</gene>
<evidence type="ECO:0000313" key="2">
    <source>
        <dbReference type="Proteomes" id="UP000321083"/>
    </source>
</evidence>
<feature type="non-terminal residue" evidence="1">
    <location>
        <position position="32"/>
    </location>
</feature>
<reference evidence="1 2" key="2">
    <citation type="submission" date="2019-08" db="EMBL/GenBank/DDBJ databases">
        <authorList>
            <person name="Henke P."/>
        </authorList>
    </citation>
    <scope>NUCLEOTIDE SEQUENCE [LARGE SCALE GENOMIC DNA]</scope>
    <source>
        <strain evidence="1">Phe10_nw2017</strain>
    </source>
</reference>
<protein>
    <submittedName>
        <fullName evidence="1">Uncharacterized protein</fullName>
    </submittedName>
</protein>
<organism evidence="1 2">
    <name type="scientific">Planctomyces bekefii</name>
    <dbReference type="NCBI Taxonomy" id="1653850"/>
    <lineage>
        <taxon>Bacteria</taxon>
        <taxon>Pseudomonadati</taxon>
        <taxon>Planctomycetota</taxon>
        <taxon>Planctomycetia</taxon>
        <taxon>Planctomycetales</taxon>
        <taxon>Planctomycetaceae</taxon>
        <taxon>Planctomyces</taxon>
    </lineage>
</organism>
<dbReference type="Proteomes" id="UP000321083">
    <property type="component" value="Unassembled WGS sequence"/>
</dbReference>
<proteinExistence type="predicted"/>